<dbReference type="InterPro" id="IPR003694">
    <property type="entry name" value="NAD_synthase"/>
</dbReference>
<dbReference type="InterPro" id="IPR022926">
    <property type="entry name" value="NH(3)-dep_NAD(+)_synth"/>
</dbReference>
<comment type="subunit">
    <text evidence="8">Homodimer.</text>
</comment>
<dbReference type="SUPFAM" id="SSF52402">
    <property type="entry name" value="Adenine nucleotide alpha hydrolases-like"/>
    <property type="match status" value="1"/>
</dbReference>
<feature type="binding site" evidence="8">
    <location>
        <position position="192"/>
    </location>
    <ligand>
        <name>ATP</name>
        <dbReference type="ChEBI" id="CHEBI:30616"/>
    </ligand>
</feature>
<dbReference type="CDD" id="cd00553">
    <property type="entry name" value="NAD_synthase"/>
    <property type="match status" value="1"/>
</dbReference>
<evidence type="ECO:0000259" key="11">
    <source>
        <dbReference type="Pfam" id="PF02540"/>
    </source>
</evidence>
<dbReference type="Proteomes" id="UP000278475">
    <property type="component" value="Unassembled WGS sequence"/>
</dbReference>
<keyword evidence="6 8" id="KW-0460">Magnesium</keyword>
<dbReference type="EMBL" id="QMQV01000179">
    <property type="protein sequence ID" value="RLE46523.1"/>
    <property type="molecule type" value="Genomic_DNA"/>
</dbReference>
<evidence type="ECO:0000256" key="9">
    <source>
        <dbReference type="RuleBase" id="RU003811"/>
    </source>
</evidence>
<evidence type="ECO:0000256" key="6">
    <source>
        <dbReference type="ARBA" id="ARBA00022842"/>
    </source>
</evidence>
<dbReference type="FunFam" id="3.40.50.620:FF:000106">
    <property type="entry name" value="Glutamine-dependent NAD(+) synthetase"/>
    <property type="match status" value="1"/>
</dbReference>
<keyword evidence="4 8" id="KW-0547">Nucleotide-binding</keyword>
<gene>
    <name evidence="8" type="primary">nadE</name>
    <name evidence="12" type="ORF">DRJ31_09935</name>
</gene>
<dbReference type="GO" id="GO:0004359">
    <property type="term" value="F:glutaminase activity"/>
    <property type="evidence" value="ECO:0007669"/>
    <property type="project" value="InterPro"/>
</dbReference>
<dbReference type="InterPro" id="IPR014729">
    <property type="entry name" value="Rossmann-like_a/b/a_fold"/>
</dbReference>
<comment type="similarity">
    <text evidence="1 8 9">Belongs to the NAD synthetase family.</text>
</comment>
<feature type="binding site" evidence="8">
    <location>
        <position position="141"/>
    </location>
    <ligand>
        <name>ATP</name>
        <dbReference type="ChEBI" id="CHEBI:30616"/>
    </ligand>
</feature>
<evidence type="ECO:0000256" key="1">
    <source>
        <dbReference type="ARBA" id="ARBA00005859"/>
    </source>
</evidence>
<feature type="binding site" description="in other chain" evidence="8">
    <location>
        <position position="121"/>
    </location>
    <ligand>
        <name>deamido-NAD(+)</name>
        <dbReference type="ChEBI" id="CHEBI:58437"/>
        <note>ligand shared between two neighboring subunits</note>
    </ligand>
</feature>
<dbReference type="NCBIfam" id="TIGR00552">
    <property type="entry name" value="nadE"/>
    <property type="match status" value="1"/>
</dbReference>
<feature type="binding site" evidence="8">
    <location>
        <position position="161"/>
    </location>
    <ligand>
        <name>deamido-NAD(+)</name>
        <dbReference type="ChEBI" id="CHEBI:58437"/>
        <note>ligand shared between two neighboring subunits</note>
    </ligand>
</feature>
<sequence>MIGIPRLDYDYVVERITSFIRDSVKRAKATGVVIGLSGGIDSSVTAALAVKALGRERVTGLILPDSETTPMEDVQDARELAESLGISHFQLDIHDIFQVYGKMLPFYGEQFKVANGNLRARIRMTILYYYANISNKLVCGTGDKSELLLGYYTKYGDGGVDILPIADLYKTQVRELARKLGLPKKICEKPSSPRLWPGQMAEAELGITYEEIDQILYLYVEQNKSAEEIIEEIGISPEKVQEVIERVHRNEHKRLPPPIAKVSRHTVGQEWRMPWNLD</sequence>
<comment type="pathway">
    <text evidence="8">Cofactor biosynthesis; NAD(+) biosynthesis; NAD(+) from deamido-NAD(+) (ammonia route): step 1/1.</text>
</comment>
<feature type="binding site" evidence="8">
    <location>
        <position position="146"/>
    </location>
    <ligand>
        <name>Mg(2+)</name>
        <dbReference type="ChEBI" id="CHEBI:18420"/>
    </ligand>
</feature>
<dbReference type="GO" id="GO:0009435">
    <property type="term" value="P:NAD+ biosynthetic process"/>
    <property type="evidence" value="ECO:0007669"/>
    <property type="project" value="UniProtKB-UniRule"/>
</dbReference>
<accession>A0A497EL00</accession>
<dbReference type="EC" id="6.3.1.5" evidence="8 10"/>
<evidence type="ECO:0000256" key="8">
    <source>
        <dbReference type="HAMAP-Rule" id="MF_00193"/>
    </source>
</evidence>
<evidence type="ECO:0000256" key="3">
    <source>
        <dbReference type="ARBA" id="ARBA00022723"/>
    </source>
</evidence>
<dbReference type="NCBIfam" id="NF010587">
    <property type="entry name" value="PRK13980.1"/>
    <property type="match status" value="1"/>
</dbReference>
<dbReference type="Gene3D" id="3.40.50.620">
    <property type="entry name" value="HUPs"/>
    <property type="match status" value="1"/>
</dbReference>
<keyword evidence="3 8" id="KW-0479">Metal-binding</keyword>
<feature type="domain" description="NAD/GMP synthase" evidence="11">
    <location>
        <begin position="12"/>
        <end position="257"/>
    </location>
</feature>
<dbReference type="AlphaFoldDB" id="A0A497EL00"/>
<dbReference type="GO" id="GO:0046872">
    <property type="term" value="F:metal ion binding"/>
    <property type="evidence" value="ECO:0007669"/>
    <property type="project" value="UniProtKB-KW"/>
</dbReference>
<feature type="binding site" description="in other chain" evidence="8">
    <location>
        <position position="154"/>
    </location>
    <ligand>
        <name>deamido-NAD(+)</name>
        <dbReference type="ChEBI" id="CHEBI:58437"/>
        <note>ligand shared between two neighboring subunits</note>
    </ligand>
</feature>
<evidence type="ECO:0000256" key="10">
    <source>
        <dbReference type="RuleBase" id="RU003812"/>
    </source>
</evidence>
<evidence type="ECO:0000256" key="5">
    <source>
        <dbReference type="ARBA" id="ARBA00022840"/>
    </source>
</evidence>
<keyword evidence="5 8" id="KW-0067">ATP-binding</keyword>
<comment type="catalytic activity">
    <reaction evidence="8 10">
        <text>deamido-NAD(+) + NH4(+) + ATP = AMP + diphosphate + NAD(+) + H(+)</text>
        <dbReference type="Rhea" id="RHEA:21188"/>
        <dbReference type="ChEBI" id="CHEBI:15378"/>
        <dbReference type="ChEBI" id="CHEBI:28938"/>
        <dbReference type="ChEBI" id="CHEBI:30616"/>
        <dbReference type="ChEBI" id="CHEBI:33019"/>
        <dbReference type="ChEBI" id="CHEBI:57540"/>
        <dbReference type="ChEBI" id="CHEBI:58437"/>
        <dbReference type="ChEBI" id="CHEBI:456215"/>
        <dbReference type="EC" id="6.3.1.5"/>
    </reaction>
</comment>
<name>A0A497EL00_9CREN</name>
<feature type="binding site" evidence="8">
    <location>
        <begin position="35"/>
        <end position="42"/>
    </location>
    <ligand>
        <name>ATP</name>
        <dbReference type="ChEBI" id="CHEBI:30616"/>
    </ligand>
</feature>
<dbReference type="UniPathway" id="UPA00253">
    <property type="reaction ID" value="UER00333"/>
</dbReference>
<evidence type="ECO:0000256" key="4">
    <source>
        <dbReference type="ARBA" id="ARBA00022741"/>
    </source>
</evidence>
<dbReference type="PANTHER" id="PTHR23090">
    <property type="entry name" value="NH 3 /GLUTAMINE-DEPENDENT NAD + SYNTHETASE"/>
    <property type="match status" value="1"/>
</dbReference>
<dbReference type="GO" id="GO:0005524">
    <property type="term" value="F:ATP binding"/>
    <property type="evidence" value="ECO:0007669"/>
    <property type="project" value="UniProtKB-UniRule"/>
</dbReference>
<keyword evidence="2 8" id="KW-0436">Ligase</keyword>
<feature type="binding site" description="in other chain" evidence="8">
    <location>
        <begin position="252"/>
        <end position="253"/>
    </location>
    <ligand>
        <name>deamido-NAD(+)</name>
        <dbReference type="ChEBI" id="CHEBI:58437"/>
        <note>ligand shared between two neighboring subunits</note>
    </ligand>
</feature>
<evidence type="ECO:0000256" key="2">
    <source>
        <dbReference type="ARBA" id="ARBA00022598"/>
    </source>
</evidence>
<reference evidence="12 13" key="1">
    <citation type="submission" date="2018-06" db="EMBL/GenBank/DDBJ databases">
        <title>Extensive metabolic versatility and redundancy in microbially diverse, dynamic hydrothermal sediments.</title>
        <authorList>
            <person name="Dombrowski N."/>
            <person name="Teske A."/>
            <person name="Baker B.J."/>
        </authorList>
    </citation>
    <scope>NUCLEOTIDE SEQUENCE [LARGE SCALE GENOMIC DNA]</scope>
    <source>
        <strain evidence="12">B66_G16</strain>
    </source>
</reference>
<protein>
    <recommendedName>
        <fullName evidence="8 10">NH(3)-dependent NAD(+) synthetase</fullName>
        <ecNumber evidence="8 10">6.3.1.5</ecNumber>
    </recommendedName>
</protein>
<dbReference type="Pfam" id="PF02540">
    <property type="entry name" value="NAD_synthase"/>
    <property type="match status" value="1"/>
</dbReference>
<feature type="binding site" evidence="8">
    <location>
        <position position="170"/>
    </location>
    <ligand>
        <name>ATP</name>
        <dbReference type="ChEBI" id="CHEBI:30616"/>
    </ligand>
</feature>
<dbReference type="PANTHER" id="PTHR23090:SF9">
    <property type="entry name" value="GLUTAMINE-DEPENDENT NAD(+) SYNTHETASE"/>
    <property type="match status" value="1"/>
</dbReference>
<feature type="binding site" evidence="8">
    <location>
        <position position="41"/>
    </location>
    <ligand>
        <name>Mg(2+)</name>
        <dbReference type="ChEBI" id="CHEBI:18420"/>
    </ligand>
</feature>
<evidence type="ECO:0000313" key="12">
    <source>
        <dbReference type="EMBL" id="RLE46523.1"/>
    </source>
</evidence>
<dbReference type="GO" id="GO:0008795">
    <property type="term" value="F:NAD+ synthase activity"/>
    <property type="evidence" value="ECO:0007669"/>
    <property type="project" value="UniProtKB-UniRule"/>
</dbReference>
<keyword evidence="7 8" id="KW-0520">NAD</keyword>
<proteinExistence type="inferred from homology"/>
<dbReference type="GO" id="GO:0003952">
    <property type="term" value="F:NAD+ synthase (glutamine-hydrolyzing) activity"/>
    <property type="evidence" value="ECO:0007669"/>
    <property type="project" value="InterPro"/>
</dbReference>
<comment type="caution">
    <text evidence="12">The sequence shown here is derived from an EMBL/GenBank/DDBJ whole genome shotgun (WGS) entry which is preliminary data.</text>
</comment>
<organism evidence="12 13">
    <name type="scientific">Thermoproteota archaeon</name>
    <dbReference type="NCBI Taxonomy" id="2056631"/>
    <lineage>
        <taxon>Archaea</taxon>
        <taxon>Thermoproteota</taxon>
    </lineage>
</organism>
<dbReference type="GO" id="GO:0005737">
    <property type="term" value="C:cytoplasm"/>
    <property type="evidence" value="ECO:0007669"/>
    <property type="project" value="InterPro"/>
</dbReference>
<comment type="function">
    <text evidence="8">Catalyzes the ATP-dependent amidation of deamido-NAD to form NAD. Uses ammonia as a nitrogen source.</text>
</comment>
<evidence type="ECO:0000256" key="7">
    <source>
        <dbReference type="ARBA" id="ARBA00023027"/>
    </source>
</evidence>
<dbReference type="InterPro" id="IPR022310">
    <property type="entry name" value="NAD/GMP_synthase"/>
</dbReference>
<dbReference type="HAMAP" id="MF_00193">
    <property type="entry name" value="NadE_ammonia_dep"/>
    <property type="match status" value="1"/>
</dbReference>
<evidence type="ECO:0000313" key="13">
    <source>
        <dbReference type="Proteomes" id="UP000278475"/>
    </source>
</evidence>